<protein>
    <recommendedName>
        <fullName evidence="2">Integrase SAM-like N-terminal domain-containing protein</fullName>
    </recommendedName>
</protein>
<dbReference type="InterPro" id="IPR010998">
    <property type="entry name" value="Integrase_recombinase_N"/>
</dbReference>
<dbReference type="Pfam" id="PF13495">
    <property type="entry name" value="Phage_int_SAM_4"/>
    <property type="match status" value="1"/>
</dbReference>
<sequence length="40" mass="4892">MKTRSPFLNSIIECMYRKHYAKSSIETYLSWIAAYIHFYK</sequence>
<reference evidence="3 4" key="1">
    <citation type="submission" date="2023-10" db="EMBL/GenBank/DDBJ databases">
        <title>Psychrosphaera aquimaarina strain SW33 isolated from seawater.</title>
        <authorList>
            <person name="Bayburt H."/>
            <person name="Kim J.M."/>
            <person name="Choi B.J."/>
            <person name="Jeon C.O."/>
        </authorList>
    </citation>
    <scope>NUCLEOTIDE SEQUENCE [LARGE SCALE GENOMIC DNA]</scope>
    <source>
        <strain evidence="3 4">KCTC 52743</strain>
    </source>
</reference>
<dbReference type="InterPro" id="IPR004107">
    <property type="entry name" value="Integrase_SAM-like_N"/>
</dbReference>
<evidence type="ECO:0000313" key="4">
    <source>
        <dbReference type="Proteomes" id="UP001257914"/>
    </source>
</evidence>
<proteinExistence type="predicted"/>
<comment type="caution">
    <text evidence="3">The sequence shown here is derived from an EMBL/GenBank/DDBJ whole genome shotgun (WGS) entry which is preliminary data.</text>
</comment>
<organism evidence="3 4">
    <name type="scientific">Psychrosphaera aquimarina</name>
    <dbReference type="NCBI Taxonomy" id="2044854"/>
    <lineage>
        <taxon>Bacteria</taxon>
        <taxon>Pseudomonadati</taxon>
        <taxon>Pseudomonadota</taxon>
        <taxon>Gammaproteobacteria</taxon>
        <taxon>Alteromonadales</taxon>
        <taxon>Pseudoalteromonadaceae</taxon>
        <taxon>Psychrosphaera</taxon>
    </lineage>
</organism>
<dbReference type="Gene3D" id="1.10.150.130">
    <property type="match status" value="1"/>
</dbReference>
<accession>A0ABU3R3P1</accession>
<dbReference type="RefSeq" id="WP_315947919.1">
    <property type="nucleotide sequence ID" value="NZ_JAWCUA010000010.1"/>
</dbReference>
<dbReference type="Proteomes" id="UP001257914">
    <property type="component" value="Unassembled WGS sequence"/>
</dbReference>
<feature type="domain" description="Integrase SAM-like N-terminal" evidence="2">
    <location>
        <begin position="7"/>
        <end position="40"/>
    </location>
</feature>
<evidence type="ECO:0000313" key="3">
    <source>
        <dbReference type="EMBL" id="MDU0114301.1"/>
    </source>
</evidence>
<evidence type="ECO:0000259" key="2">
    <source>
        <dbReference type="Pfam" id="PF13495"/>
    </source>
</evidence>
<gene>
    <name evidence="3" type="ORF">RT723_15140</name>
</gene>
<name>A0ABU3R3P1_9GAMM</name>
<evidence type="ECO:0000256" key="1">
    <source>
        <dbReference type="ARBA" id="ARBA00023125"/>
    </source>
</evidence>
<dbReference type="EMBL" id="JAWCUA010000010">
    <property type="protein sequence ID" value="MDU0114301.1"/>
    <property type="molecule type" value="Genomic_DNA"/>
</dbReference>
<keyword evidence="1" id="KW-0238">DNA-binding</keyword>
<keyword evidence="4" id="KW-1185">Reference proteome</keyword>